<dbReference type="SUPFAM" id="SSF55418">
    <property type="entry name" value="eIF4e-like"/>
    <property type="match status" value="1"/>
</dbReference>
<keyword evidence="9" id="KW-1015">Disulfide bond</keyword>
<name>A0A445F2E9_GLYSO</name>
<dbReference type="PANTHER" id="PTHR11960">
    <property type="entry name" value="EUKARYOTIC TRANSLATION INITIATION FACTOR 4E RELATED"/>
    <property type="match status" value="1"/>
</dbReference>
<evidence type="ECO:0000256" key="10">
    <source>
        <dbReference type="ARBA" id="ARBA00025991"/>
    </source>
</evidence>
<dbReference type="InterPro" id="IPR019770">
    <property type="entry name" value="TIF_eIF_4E_CS"/>
</dbReference>
<sequence length="224" mass="25360">MATSEEVVAAAPEAAALEAGLKHKLERKWTFWCDNQSKPKQGAAWGTSLRKVYTFDTVEEFWCLYDQVFKPSKLQINADFHLFKTGIEPKWEDPECANGGKWSVTSNSGRKANLDNMWLETMMALIGEQFEDAEDICGVVASVRQWQDKLSLWTKTAANEAAQRLNLKGLKDILTLILNTLYGCCCHFNLSRRLISNMIELKNESLSLILSYSLNELDGCQGFY</sequence>
<dbReference type="PANTHER" id="PTHR11960:SF60">
    <property type="entry name" value="EUKARYOTIC TRANSLATION INITIATION FACTOR ISOFORM 4E-2"/>
    <property type="match status" value="1"/>
</dbReference>
<dbReference type="GO" id="GO:0016281">
    <property type="term" value="C:eukaryotic translation initiation factor 4F complex"/>
    <property type="evidence" value="ECO:0007669"/>
    <property type="project" value="TreeGrafter"/>
</dbReference>
<evidence type="ECO:0000256" key="8">
    <source>
        <dbReference type="ARBA" id="ARBA00022917"/>
    </source>
</evidence>
<gene>
    <name evidence="17" type="ORF">D0Y65_053545</name>
</gene>
<comment type="function">
    <text evidence="15">(Microbial infection) Susceptibility host factor required for viral infection by recruiting viral RNAs to the host ribosomal complex via an interaction with viral genome-linked protein (VPg).</text>
</comment>
<evidence type="ECO:0000256" key="5">
    <source>
        <dbReference type="ARBA" id="ARBA00022821"/>
    </source>
</evidence>
<comment type="similarity">
    <text evidence="1 16">Belongs to the eukaryotic initiation factor 4E family.</text>
</comment>
<accession>A0A445F2E9</accession>
<comment type="caution">
    <text evidence="17">The sequence shown here is derived from an EMBL/GenBank/DDBJ whole genome shotgun (WGS) entry which is preliminary data.</text>
</comment>
<proteinExistence type="inferred from homology"/>
<evidence type="ECO:0000256" key="12">
    <source>
        <dbReference type="ARBA" id="ARBA00039832"/>
    </source>
</evidence>
<keyword evidence="7 16" id="KW-0694">RNA-binding</keyword>
<dbReference type="AlphaFoldDB" id="A0A445F2E9"/>
<dbReference type="GO" id="GO:0003743">
    <property type="term" value="F:translation initiation factor activity"/>
    <property type="evidence" value="ECO:0007669"/>
    <property type="project" value="UniProtKB-KW"/>
</dbReference>
<dbReference type="GO" id="GO:0006417">
    <property type="term" value="P:regulation of translation"/>
    <property type="evidence" value="ECO:0007669"/>
    <property type="project" value="UniProtKB-KW"/>
</dbReference>
<keyword evidence="3 16" id="KW-0396">Initiation factor</keyword>
<dbReference type="EMBL" id="QZWG01000020">
    <property type="protein sequence ID" value="RZB42979.1"/>
    <property type="molecule type" value="Genomic_DNA"/>
</dbReference>
<comment type="subunit">
    <text evidence="10">EIF4F is a multi-subunit complex, the composition of which varies with external and internal environmental conditions. It is composed of at least EIF4A, EIF4E and EIF4G. EIF4E is also known to interact with other partners. In higher plants two isoforms of EIF4F have been identified, named isoform EIF4F and isoform EIF(iso)4F. Isoform EIF4F has subunits p220 and p26, whereas isoform EIF(iso)4F has subunits p82 and p28.</text>
</comment>
<evidence type="ECO:0000256" key="2">
    <source>
        <dbReference type="ARBA" id="ARBA00022490"/>
    </source>
</evidence>
<evidence type="ECO:0000256" key="3">
    <source>
        <dbReference type="ARBA" id="ARBA00022540"/>
    </source>
</evidence>
<dbReference type="Gene3D" id="3.30.760.10">
    <property type="entry name" value="RNA Cap, Translation Initiation Factor Eif4e"/>
    <property type="match status" value="1"/>
</dbReference>
<reference evidence="17 18" key="1">
    <citation type="submission" date="2018-09" db="EMBL/GenBank/DDBJ databases">
        <title>A high-quality reference genome of wild soybean provides a powerful tool to mine soybean genomes.</title>
        <authorList>
            <person name="Xie M."/>
            <person name="Chung C.Y.L."/>
            <person name="Li M.-W."/>
            <person name="Wong F.-L."/>
            <person name="Chan T.-F."/>
            <person name="Lam H.-M."/>
        </authorList>
    </citation>
    <scope>NUCLEOTIDE SEQUENCE [LARGE SCALE GENOMIC DNA]</scope>
    <source>
        <strain evidence="18">cv. W05</strain>
        <tissue evidence="17">Hypocotyl of etiolated seedlings</tissue>
    </source>
</reference>
<evidence type="ECO:0000256" key="11">
    <source>
        <dbReference type="ARBA" id="ARBA00030245"/>
    </source>
</evidence>
<dbReference type="GO" id="GO:0051607">
    <property type="term" value="P:defense response to virus"/>
    <property type="evidence" value="ECO:0007669"/>
    <property type="project" value="UniProtKB-ARBA"/>
</dbReference>
<evidence type="ECO:0000256" key="13">
    <source>
        <dbReference type="ARBA" id="ARBA00041627"/>
    </source>
</evidence>
<evidence type="ECO:0000256" key="6">
    <source>
        <dbReference type="ARBA" id="ARBA00022845"/>
    </source>
</evidence>
<keyword evidence="18" id="KW-1185">Reference proteome</keyword>
<dbReference type="FunFam" id="3.30.760.10:FF:000003">
    <property type="entry name" value="Eukaryotic translation initiation factor 4E"/>
    <property type="match status" value="1"/>
</dbReference>
<organism evidence="17 18">
    <name type="scientific">Glycine soja</name>
    <name type="common">Wild soybean</name>
    <dbReference type="NCBI Taxonomy" id="3848"/>
    <lineage>
        <taxon>Eukaryota</taxon>
        <taxon>Viridiplantae</taxon>
        <taxon>Streptophyta</taxon>
        <taxon>Embryophyta</taxon>
        <taxon>Tracheophyta</taxon>
        <taxon>Spermatophyta</taxon>
        <taxon>Magnoliopsida</taxon>
        <taxon>eudicotyledons</taxon>
        <taxon>Gunneridae</taxon>
        <taxon>Pentapetalae</taxon>
        <taxon>rosids</taxon>
        <taxon>fabids</taxon>
        <taxon>Fabales</taxon>
        <taxon>Fabaceae</taxon>
        <taxon>Papilionoideae</taxon>
        <taxon>50 kb inversion clade</taxon>
        <taxon>NPAAA clade</taxon>
        <taxon>indigoferoid/millettioid clade</taxon>
        <taxon>Phaseoleae</taxon>
        <taxon>Glycine</taxon>
        <taxon>Glycine subgen. Soja</taxon>
    </lineage>
</organism>
<keyword evidence="2" id="KW-0963">Cytoplasm</keyword>
<keyword evidence="4" id="KW-0945">Host-virus interaction</keyword>
<evidence type="ECO:0000256" key="4">
    <source>
        <dbReference type="ARBA" id="ARBA00022581"/>
    </source>
</evidence>
<evidence type="ECO:0000256" key="15">
    <source>
        <dbReference type="ARBA" id="ARBA00053317"/>
    </source>
</evidence>
<evidence type="ECO:0000256" key="7">
    <source>
        <dbReference type="ARBA" id="ARBA00022884"/>
    </source>
</evidence>
<protein>
    <recommendedName>
        <fullName evidence="12">Eukaryotic translation initiation factor isoform 4E</fullName>
    </recommendedName>
    <alternativeName>
        <fullName evidence="13">eIF-(iso)4F 25 kDa subunit</fullName>
    </alternativeName>
    <alternativeName>
        <fullName evidence="14">eIF-(iso)4F p28 subunit</fullName>
    </alternativeName>
    <alternativeName>
        <fullName evidence="11">mRNA cap-binding protein</fullName>
    </alternativeName>
</protein>
<evidence type="ECO:0000313" key="17">
    <source>
        <dbReference type="EMBL" id="RZB42979.1"/>
    </source>
</evidence>
<dbReference type="Pfam" id="PF01652">
    <property type="entry name" value="IF4E"/>
    <property type="match status" value="1"/>
</dbReference>
<dbReference type="InterPro" id="IPR001040">
    <property type="entry name" value="TIF_eIF_4E"/>
</dbReference>
<keyword evidence="8 16" id="KW-0648">Protein biosynthesis</keyword>
<dbReference type="InterPro" id="IPR023398">
    <property type="entry name" value="TIF_eIF4e-like"/>
</dbReference>
<keyword evidence="6" id="KW-0810">Translation regulation</keyword>
<dbReference type="GO" id="GO:0000340">
    <property type="term" value="F:RNA 7-methylguanosine cap binding"/>
    <property type="evidence" value="ECO:0007669"/>
    <property type="project" value="TreeGrafter"/>
</dbReference>
<keyword evidence="5" id="KW-0611">Plant defense</keyword>
<dbReference type="GO" id="GO:0005634">
    <property type="term" value="C:nucleus"/>
    <property type="evidence" value="ECO:0007669"/>
    <property type="project" value="UniProtKB-ARBA"/>
</dbReference>
<evidence type="ECO:0000313" key="18">
    <source>
        <dbReference type="Proteomes" id="UP000289340"/>
    </source>
</evidence>
<evidence type="ECO:0000256" key="14">
    <source>
        <dbReference type="ARBA" id="ARBA00042903"/>
    </source>
</evidence>
<evidence type="ECO:0000256" key="9">
    <source>
        <dbReference type="ARBA" id="ARBA00023157"/>
    </source>
</evidence>
<evidence type="ECO:0000256" key="16">
    <source>
        <dbReference type="RuleBase" id="RU004374"/>
    </source>
</evidence>
<dbReference type="Proteomes" id="UP000289340">
    <property type="component" value="Chromosome 20"/>
</dbReference>
<evidence type="ECO:0000256" key="1">
    <source>
        <dbReference type="ARBA" id="ARBA00009860"/>
    </source>
</evidence>
<dbReference type="PROSITE" id="PS00813">
    <property type="entry name" value="IF4E"/>
    <property type="match status" value="1"/>
</dbReference>